<dbReference type="InterPro" id="IPR025534">
    <property type="entry name" value="DUF4420"/>
</dbReference>
<dbReference type="EMBL" id="NMQU01000052">
    <property type="protein sequence ID" value="OXM49319.1"/>
    <property type="molecule type" value="Genomic_DNA"/>
</dbReference>
<dbReference type="Pfam" id="PF14390">
    <property type="entry name" value="DUF4420"/>
    <property type="match status" value="1"/>
</dbReference>
<organism evidence="1 2">
    <name type="scientific">Amycolatopsis alba DSM 44262</name>
    <dbReference type="NCBI Taxonomy" id="1125972"/>
    <lineage>
        <taxon>Bacteria</taxon>
        <taxon>Bacillati</taxon>
        <taxon>Actinomycetota</taxon>
        <taxon>Actinomycetes</taxon>
        <taxon>Pseudonocardiales</taxon>
        <taxon>Pseudonocardiaceae</taxon>
        <taxon>Amycolatopsis</taxon>
    </lineage>
</organism>
<evidence type="ECO:0000313" key="2">
    <source>
        <dbReference type="Proteomes" id="UP000215563"/>
    </source>
</evidence>
<proteinExistence type="predicted"/>
<gene>
    <name evidence="1" type="ORF">CFP75_19530</name>
</gene>
<accession>A0A229RS87</accession>
<dbReference type="Proteomes" id="UP000215563">
    <property type="component" value="Unassembled WGS sequence"/>
</dbReference>
<dbReference type="AlphaFoldDB" id="A0A229RS87"/>
<dbReference type="OrthoDB" id="4854145at2"/>
<keyword evidence="2" id="KW-1185">Reference proteome</keyword>
<sequence>MTATPNPDRHLAPALLNRVLTEGMPYLKPIEGDPLVWLFVTPSEGHLGLRVHSPESDRAPATGLQHVVSRLTHQDVGRCFEVVVTVPRLFQAAYPLLCSVADHVQIDRLWPEDALKLTLREFAMLLRREEVFPKEREIGLFGELLSLAGLVRAEGVSTALASWRGPAREEHDFGLPADDVEIKTTSGERRTHWVESLNQLVPTGSRSLWLVSHQLTQAGARTGLRLGELVERVRDLVGAGAKRDDLEAGLGSWGWSDDMAERCETRWTRRTPSALYAIDDRFPRLVPESLKNAEVALNRLVEVRYRIDLTGLVPVTAPTSTLIATLGSEEK</sequence>
<evidence type="ECO:0000313" key="1">
    <source>
        <dbReference type="EMBL" id="OXM49319.1"/>
    </source>
</evidence>
<comment type="caution">
    <text evidence="1">The sequence shown here is derived from an EMBL/GenBank/DDBJ whole genome shotgun (WGS) entry which is preliminary data.</text>
</comment>
<name>A0A229RS87_AMYAL</name>
<protein>
    <submittedName>
        <fullName evidence="1">PD-(D/E)XK motif protein</fullName>
    </submittedName>
</protein>
<reference evidence="1 2" key="1">
    <citation type="submission" date="2017-07" db="EMBL/GenBank/DDBJ databases">
        <title>Amycolatopsis alba DSM 44262 Genome sequencing and assembly.</title>
        <authorList>
            <person name="Kaur N."/>
            <person name="Mayilraj S."/>
        </authorList>
    </citation>
    <scope>NUCLEOTIDE SEQUENCE [LARGE SCALE GENOMIC DNA]</scope>
    <source>
        <strain evidence="1 2">DSM 44262</strain>
    </source>
</reference>
<dbReference type="RefSeq" id="WP_020633860.1">
    <property type="nucleotide sequence ID" value="NZ_KB913032.1"/>
</dbReference>